<name>A0A6C2YUW8_9BACT</name>
<dbReference type="RefSeq" id="WP_162660482.1">
    <property type="nucleotide sequence ID" value="NZ_LR593887.1"/>
</dbReference>
<reference evidence="5" key="1">
    <citation type="submission" date="2019-04" db="EMBL/GenBank/DDBJ databases">
        <authorList>
            <consortium name="Science for Life Laboratories"/>
        </authorList>
    </citation>
    <scope>NUCLEOTIDE SEQUENCE</scope>
    <source>
        <strain evidence="5">MBLW1</strain>
    </source>
</reference>
<dbReference type="InParanoid" id="A0A6C2YUW8"/>
<dbReference type="Gene3D" id="1.10.10.10">
    <property type="entry name" value="Winged helix-like DNA-binding domain superfamily/Winged helix DNA-binding domain"/>
    <property type="match status" value="1"/>
</dbReference>
<gene>
    <name evidence="5" type="ORF">GMBLW1_37830</name>
</gene>
<dbReference type="SMART" id="SM00345">
    <property type="entry name" value="HTH_GNTR"/>
    <property type="match status" value="1"/>
</dbReference>
<dbReference type="Gene3D" id="3.40.50.2300">
    <property type="match status" value="2"/>
</dbReference>
<dbReference type="Pfam" id="PF13377">
    <property type="entry name" value="Peripla_BP_3"/>
    <property type="match status" value="1"/>
</dbReference>
<evidence type="ECO:0000256" key="1">
    <source>
        <dbReference type="ARBA" id="ARBA00023015"/>
    </source>
</evidence>
<dbReference type="EMBL" id="LR593887">
    <property type="protein sequence ID" value="VTS08176.1"/>
    <property type="molecule type" value="Genomic_DNA"/>
</dbReference>
<dbReference type="PROSITE" id="PS50949">
    <property type="entry name" value="HTH_GNTR"/>
    <property type="match status" value="1"/>
</dbReference>
<dbReference type="GO" id="GO:0000976">
    <property type="term" value="F:transcription cis-regulatory region binding"/>
    <property type="evidence" value="ECO:0007669"/>
    <property type="project" value="TreeGrafter"/>
</dbReference>
<keyword evidence="1" id="KW-0805">Transcription regulation</keyword>
<dbReference type="PANTHER" id="PTHR30146">
    <property type="entry name" value="LACI-RELATED TRANSCRIPTIONAL REPRESSOR"/>
    <property type="match status" value="1"/>
</dbReference>
<evidence type="ECO:0000256" key="2">
    <source>
        <dbReference type="ARBA" id="ARBA00023125"/>
    </source>
</evidence>
<dbReference type="InterPro" id="IPR000524">
    <property type="entry name" value="Tscrpt_reg_HTH_GntR"/>
</dbReference>
<dbReference type="InterPro" id="IPR046335">
    <property type="entry name" value="LacI/GalR-like_sensor"/>
</dbReference>
<keyword evidence="2" id="KW-0238">DNA-binding</keyword>
<dbReference type="Pfam" id="PF00392">
    <property type="entry name" value="GntR"/>
    <property type="match status" value="1"/>
</dbReference>
<dbReference type="FunCoup" id="A0A6C2YUW8">
    <property type="interactions" value="385"/>
</dbReference>
<dbReference type="Proteomes" id="UP000464378">
    <property type="component" value="Chromosome"/>
</dbReference>
<dbReference type="EMBL" id="LR586016">
    <property type="protein sequence ID" value="VIP05410.1"/>
    <property type="molecule type" value="Genomic_DNA"/>
</dbReference>
<dbReference type="PANTHER" id="PTHR30146:SF109">
    <property type="entry name" value="HTH-TYPE TRANSCRIPTIONAL REGULATOR GALS"/>
    <property type="match status" value="1"/>
</dbReference>
<accession>A0A6C2YUW8</accession>
<dbReference type="SUPFAM" id="SSF46785">
    <property type="entry name" value="Winged helix' DNA-binding domain"/>
    <property type="match status" value="1"/>
</dbReference>
<dbReference type="SUPFAM" id="SSF53822">
    <property type="entry name" value="Periplasmic binding protein-like I"/>
    <property type="match status" value="1"/>
</dbReference>
<dbReference type="GO" id="GO:0003700">
    <property type="term" value="F:DNA-binding transcription factor activity"/>
    <property type="evidence" value="ECO:0007669"/>
    <property type="project" value="InterPro"/>
</dbReference>
<keyword evidence="3" id="KW-0804">Transcription</keyword>
<feature type="domain" description="HTH gntR-type" evidence="4">
    <location>
        <begin position="3"/>
        <end position="70"/>
    </location>
</feature>
<sequence>MAQPRYLDIADRVEEQIRAGQWTESNFPTVRNLAREHSVSIVTASRAMQALRDRGLIQIVGRSGAYLIPPTPTKAKAWAAWLRLTPGPFEHATRSMILSAFQRHAESLGGDIRSDLFPEKGNLARTAVDTAVESLQAEGVLGVLLLPSRVSTIDTECELMLIERCQSAGIPVVLVERNLRGAQRELPCDLVSSDDFLGGVLATRHLQEQGCRRIGFVSSSPTSSHTTRMGGYLAGLIPDAASQDPPQMPVVLWQDPTQPPREAYQRLAQQALDAELDGMICYQDYTAVGLIMELMKRRVRVPEQISVVGFDNLPISEAYAVGVTTYAFPYPAIAAQALRMIEDRRTRPSVPPLHVVLRGELVVRESSNRSEREKNSQKGPQ</sequence>
<evidence type="ECO:0000256" key="3">
    <source>
        <dbReference type="ARBA" id="ARBA00023163"/>
    </source>
</evidence>
<dbReference type="CDD" id="cd06267">
    <property type="entry name" value="PBP1_LacI_sugar_binding-like"/>
    <property type="match status" value="1"/>
</dbReference>
<organism evidence="5">
    <name type="scientific">Tuwongella immobilis</name>
    <dbReference type="NCBI Taxonomy" id="692036"/>
    <lineage>
        <taxon>Bacteria</taxon>
        <taxon>Pseudomonadati</taxon>
        <taxon>Planctomycetota</taxon>
        <taxon>Planctomycetia</taxon>
        <taxon>Gemmatales</taxon>
        <taxon>Gemmataceae</taxon>
        <taxon>Tuwongella</taxon>
    </lineage>
</organism>
<dbReference type="AlphaFoldDB" id="A0A6C2YUW8"/>
<proteinExistence type="predicted"/>
<evidence type="ECO:0000313" key="5">
    <source>
        <dbReference type="EMBL" id="VIP05410.1"/>
    </source>
</evidence>
<keyword evidence="6" id="KW-1185">Reference proteome</keyword>
<evidence type="ECO:0000259" key="4">
    <source>
        <dbReference type="PROSITE" id="PS50949"/>
    </source>
</evidence>
<protein>
    <recommendedName>
        <fullName evidence="4">HTH gntR-type domain-containing protein</fullName>
    </recommendedName>
</protein>
<dbReference type="InterPro" id="IPR028082">
    <property type="entry name" value="Peripla_BP_I"/>
</dbReference>
<dbReference type="KEGG" id="tim:GMBLW1_37830"/>
<dbReference type="InterPro" id="IPR036388">
    <property type="entry name" value="WH-like_DNA-bd_sf"/>
</dbReference>
<dbReference type="InterPro" id="IPR036390">
    <property type="entry name" value="WH_DNA-bd_sf"/>
</dbReference>
<evidence type="ECO:0000313" key="6">
    <source>
        <dbReference type="Proteomes" id="UP000464378"/>
    </source>
</evidence>